<evidence type="ECO:0000313" key="4">
    <source>
        <dbReference type="EMBL" id="MQM73073.1"/>
    </source>
</evidence>
<evidence type="ECO:0000259" key="2">
    <source>
        <dbReference type="Pfam" id="PF26334"/>
    </source>
</evidence>
<feature type="domain" description="Glucosyltransferase 3-like N-terminal" evidence="2">
    <location>
        <begin position="3"/>
        <end position="171"/>
    </location>
</feature>
<evidence type="ECO:0000259" key="3">
    <source>
        <dbReference type="Pfam" id="PF26337"/>
    </source>
</evidence>
<reference evidence="4" key="1">
    <citation type="journal article" date="2020" name="Appl. Environ. Microbiol.">
        <title>Medium-Chain Fatty Acid Synthesis by 'Candidatus Weimeria bifida' gen. nov., sp. nov., and 'Candidatus Pseudoramibacter fermentans' sp. nov.</title>
        <authorList>
            <person name="Scarborough M.J."/>
            <person name="Myers K.S."/>
            <person name="Donohue T.J."/>
            <person name="Noguera D.R."/>
        </authorList>
    </citation>
    <scope>NUCLEOTIDE SEQUENCE</scope>
    <source>
        <strain evidence="4">EUB1.1</strain>
    </source>
</reference>
<dbReference type="InterPro" id="IPR058591">
    <property type="entry name" value="Gtf3_N"/>
</dbReference>
<sequence>MRYYICEHQIGENNAGPKAREDVEKILKSEGFKPIDLNVTINGKYNHKENFFDKIFNKIKIEKAWKPISRQVGKNDIIFIQLPFLGRLFTPSKIIKWIKKRGTKIIVLVHDLDSFRYTADTPIKKIKRYVIKEEDIKTLRFADQIIVHNENMRKQLKFMGFDTSNMIDLNIFDYLIPNFDQYYDPQKIDCNKPIIVASSLSKIKAGYAYDLPKDCEFNLYGPGYQGGDHQKQNVHYFGSFPPDELPFILEGSYGLVWDGSSIDKCEGPNGNYLKINNPHKTSLYLACGIPVIVWDKAAVARFVKKNNCGITIDSLRNLNNTLNLITPEEYKKLKKAAVEVGKRLRNSYYTKKALNLALTELNNECNN</sequence>
<keyword evidence="5" id="KW-1185">Reference proteome</keyword>
<gene>
    <name evidence="4" type="ORF">FRC53_06585</name>
</gene>
<dbReference type="EMBL" id="VOGB01000004">
    <property type="protein sequence ID" value="MQM73073.1"/>
    <property type="molecule type" value="Genomic_DNA"/>
</dbReference>
<protein>
    <submittedName>
        <fullName evidence="4">Galactofuranosyltransferase</fullName>
    </submittedName>
</protein>
<dbReference type="GO" id="GO:0016740">
    <property type="term" value="F:transferase activity"/>
    <property type="evidence" value="ECO:0007669"/>
    <property type="project" value="UniProtKB-KW"/>
</dbReference>
<dbReference type="Gene3D" id="3.40.50.2000">
    <property type="entry name" value="Glycogen Phosphorylase B"/>
    <property type="match status" value="2"/>
</dbReference>
<dbReference type="Pfam" id="PF26337">
    <property type="entry name" value="Gtf3_C"/>
    <property type="match status" value="1"/>
</dbReference>
<organism evidence="4 5">
    <name type="scientific">Candidatus Pseudoramibacter fermentans</name>
    <dbReference type="NCBI Taxonomy" id="2594427"/>
    <lineage>
        <taxon>Bacteria</taxon>
        <taxon>Bacillati</taxon>
        <taxon>Bacillota</taxon>
        <taxon>Clostridia</taxon>
        <taxon>Eubacteriales</taxon>
        <taxon>Eubacteriaceae</taxon>
        <taxon>Pseudoramibacter</taxon>
    </lineage>
</organism>
<comment type="caution">
    <text evidence="4">The sequence shown here is derived from an EMBL/GenBank/DDBJ whole genome shotgun (WGS) entry which is preliminary data.</text>
</comment>
<dbReference type="AlphaFoldDB" id="A0A6L5GSC5"/>
<dbReference type="Pfam" id="PF26334">
    <property type="entry name" value="Gtf3_N"/>
    <property type="match status" value="1"/>
</dbReference>
<dbReference type="InterPro" id="IPR058592">
    <property type="entry name" value="Gtf3_C"/>
</dbReference>
<dbReference type="PIRSF" id="PIRSF007023">
    <property type="entry name" value="UDP-Galf_transf"/>
    <property type="match status" value="1"/>
</dbReference>
<name>A0A6L5GSC5_9FIRM</name>
<feature type="domain" description="Glucosyltransferase 3-like C-terminal" evidence="3">
    <location>
        <begin position="195"/>
        <end position="355"/>
    </location>
</feature>
<keyword evidence="1" id="KW-0808">Transferase</keyword>
<evidence type="ECO:0000313" key="5">
    <source>
        <dbReference type="Proteomes" id="UP000473648"/>
    </source>
</evidence>
<accession>A0A6L5GSC5</accession>
<dbReference type="Proteomes" id="UP000473648">
    <property type="component" value="Unassembled WGS sequence"/>
</dbReference>
<proteinExistence type="predicted"/>
<dbReference type="SUPFAM" id="SSF53756">
    <property type="entry name" value="UDP-Glycosyltransferase/glycogen phosphorylase"/>
    <property type="match status" value="1"/>
</dbReference>
<evidence type="ECO:0000256" key="1">
    <source>
        <dbReference type="ARBA" id="ARBA00022679"/>
    </source>
</evidence>